<comment type="caution">
    <text evidence="6">The sequence shown here is derived from an EMBL/GenBank/DDBJ whole genome shotgun (WGS) entry which is preliminary data.</text>
</comment>
<dbReference type="SUPFAM" id="SSF50475">
    <property type="entry name" value="FMN-binding split barrel"/>
    <property type="match status" value="1"/>
</dbReference>
<dbReference type="PANTHER" id="PTHR33798">
    <property type="entry name" value="FLAVOPROTEIN OXYGENASE"/>
    <property type="match status" value="1"/>
</dbReference>
<dbReference type="PANTHER" id="PTHR33798:SF5">
    <property type="entry name" value="FLAVIN REDUCTASE LIKE DOMAIN-CONTAINING PROTEIN"/>
    <property type="match status" value="1"/>
</dbReference>
<evidence type="ECO:0000256" key="4">
    <source>
        <dbReference type="ARBA" id="ARBA00038054"/>
    </source>
</evidence>
<dbReference type="GO" id="GO:0016646">
    <property type="term" value="F:oxidoreductase activity, acting on the CH-NH group of donors, NAD or NADP as acceptor"/>
    <property type="evidence" value="ECO:0007669"/>
    <property type="project" value="UniProtKB-ARBA"/>
</dbReference>
<comment type="cofactor">
    <cofactor evidence="1">
        <name>FMN</name>
        <dbReference type="ChEBI" id="CHEBI:58210"/>
    </cofactor>
</comment>
<accession>A0A4R2L4U4</accession>
<reference evidence="6 7" key="1">
    <citation type="submission" date="2019-03" db="EMBL/GenBank/DDBJ databases">
        <title>Genomic Encyclopedia of Type Strains, Phase IV (KMG-IV): sequencing the most valuable type-strain genomes for metagenomic binning, comparative biology and taxonomic classification.</title>
        <authorList>
            <person name="Goeker M."/>
        </authorList>
    </citation>
    <scope>NUCLEOTIDE SEQUENCE [LARGE SCALE GENOMIC DNA]</scope>
    <source>
        <strain evidence="6 7">DSM 23344</strain>
    </source>
</reference>
<proteinExistence type="inferred from homology"/>
<dbReference type="GO" id="GO:0010181">
    <property type="term" value="F:FMN binding"/>
    <property type="evidence" value="ECO:0007669"/>
    <property type="project" value="InterPro"/>
</dbReference>
<evidence type="ECO:0000313" key="7">
    <source>
        <dbReference type="Proteomes" id="UP000294980"/>
    </source>
</evidence>
<keyword evidence="2" id="KW-0285">Flavoprotein</keyword>
<dbReference type="OrthoDB" id="5293996at2"/>
<evidence type="ECO:0000313" key="6">
    <source>
        <dbReference type="EMBL" id="TCO77638.1"/>
    </source>
</evidence>
<evidence type="ECO:0000256" key="1">
    <source>
        <dbReference type="ARBA" id="ARBA00001917"/>
    </source>
</evidence>
<protein>
    <submittedName>
        <fullName evidence="6">Flavin reductase (DIM6/NTAB) family NADH-FMN oxidoreductase RutF</fullName>
    </submittedName>
</protein>
<evidence type="ECO:0000259" key="5">
    <source>
        <dbReference type="SMART" id="SM00903"/>
    </source>
</evidence>
<feature type="domain" description="Flavin reductase like" evidence="5">
    <location>
        <begin position="14"/>
        <end position="182"/>
    </location>
</feature>
<dbReference type="SMART" id="SM00903">
    <property type="entry name" value="Flavin_Reduct"/>
    <property type="match status" value="1"/>
</dbReference>
<comment type="similarity">
    <text evidence="4">Belongs to the flavoredoxin family.</text>
</comment>
<organism evidence="6 7">
    <name type="scientific">Chromatocurvus halotolerans</name>
    <dbReference type="NCBI Taxonomy" id="1132028"/>
    <lineage>
        <taxon>Bacteria</taxon>
        <taxon>Pseudomonadati</taxon>
        <taxon>Pseudomonadota</taxon>
        <taxon>Gammaproteobacteria</taxon>
        <taxon>Cellvibrionales</taxon>
        <taxon>Halieaceae</taxon>
        <taxon>Chromatocurvus</taxon>
    </lineage>
</organism>
<dbReference type="EMBL" id="SLWX01000002">
    <property type="protein sequence ID" value="TCO77638.1"/>
    <property type="molecule type" value="Genomic_DNA"/>
</dbReference>
<dbReference type="AlphaFoldDB" id="A0A4R2L4U4"/>
<keyword evidence="3" id="KW-0288">FMN</keyword>
<sequence length="214" mass="23259">MQLDDQDIAALDKRYRAALINAVTGYKPANLVATADAQGHSNVAIMSSVVHLGSRPPLIGLVIRPDPVDRHTLDNILETGYYTINHVGEHFIESAHQTAARYPREISEFEATGLTEHWHEDFHAPFVGEATVRMGLRLREHQKLAINGTHLVIGEVVLLDLPDDCVDAEGRLDLTRAGTVALSGLDTYHAGTPLKVMAYASPDSAPRDLGPSAT</sequence>
<dbReference type="Gene3D" id="2.30.110.10">
    <property type="entry name" value="Electron Transport, Fmn-binding Protein, Chain A"/>
    <property type="match status" value="1"/>
</dbReference>
<dbReference type="Pfam" id="PF01613">
    <property type="entry name" value="Flavin_Reduct"/>
    <property type="match status" value="1"/>
</dbReference>
<gene>
    <name evidence="6" type="ORF">EV688_10295</name>
</gene>
<dbReference type="RefSeq" id="WP_117314510.1">
    <property type="nucleotide sequence ID" value="NZ_QQSW01000001.1"/>
</dbReference>
<keyword evidence="7" id="KW-1185">Reference proteome</keyword>
<evidence type="ECO:0000256" key="3">
    <source>
        <dbReference type="ARBA" id="ARBA00022643"/>
    </source>
</evidence>
<dbReference type="InterPro" id="IPR002563">
    <property type="entry name" value="Flavin_Rdtase-like_dom"/>
</dbReference>
<dbReference type="Proteomes" id="UP000294980">
    <property type="component" value="Unassembled WGS sequence"/>
</dbReference>
<dbReference type="InterPro" id="IPR012349">
    <property type="entry name" value="Split_barrel_FMN-bd"/>
</dbReference>
<evidence type="ECO:0000256" key="2">
    <source>
        <dbReference type="ARBA" id="ARBA00022630"/>
    </source>
</evidence>
<name>A0A4R2L4U4_9GAMM</name>